<protein>
    <submittedName>
        <fullName evidence="2">Uncharacterized protein</fullName>
    </submittedName>
</protein>
<accession>A0A9P4IF29</accession>
<feature type="compositionally biased region" description="Basic and acidic residues" evidence="1">
    <location>
        <begin position="433"/>
        <end position="448"/>
    </location>
</feature>
<evidence type="ECO:0000313" key="2">
    <source>
        <dbReference type="EMBL" id="KAF2098482.1"/>
    </source>
</evidence>
<dbReference type="AlphaFoldDB" id="A0A9P4IF29"/>
<gene>
    <name evidence="2" type="ORF">NA57DRAFT_56150</name>
</gene>
<evidence type="ECO:0000256" key="1">
    <source>
        <dbReference type="SAM" id="MobiDB-lite"/>
    </source>
</evidence>
<proteinExistence type="predicted"/>
<reference evidence="2" key="1">
    <citation type="journal article" date="2020" name="Stud. Mycol.">
        <title>101 Dothideomycetes genomes: a test case for predicting lifestyles and emergence of pathogens.</title>
        <authorList>
            <person name="Haridas S."/>
            <person name="Albert R."/>
            <person name="Binder M."/>
            <person name="Bloem J."/>
            <person name="Labutti K."/>
            <person name="Salamov A."/>
            <person name="Andreopoulos B."/>
            <person name="Baker S."/>
            <person name="Barry K."/>
            <person name="Bills G."/>
            <person name="Bluhm B."/>
            <person name="Cannon C."/>
            <person name="Castanera R."/>
            <person name="Culley D."/>
            <person name="Daum C."/>
            <person name="Ezra D."/>
            <person name="Gonzalez J."/>
            <person name="Henrissat B."/>
            <person name="Kuo A."/>
            <person name="Liang C."/>
            <person name="Lipzen A."/>
            <person name="Lutzoni F."/>
            <person name="Magnuson J."/>
            <person name="Mondo S."/>
            <person name="Nolan M."/>
            <person name="Ohm R."/>
            <person name="Pangilinan J."/>
            <person name="Park H.-J."/>
            <person name="Ramirez L."/>
            <person name="Alfaro M."/>
            <person name="Sun H."/>
            <person name="Tritt A."/>
            <person name="Yoshinaga Y."/>
            <person name="Zwiers L.-H."/>
            <person name="Turgeon B."/>
            <person name="Goodwin S."/>
            <person name="Spatafora J."/>
            <person name="Crous P."/>
            <person name="Grigoriev I."/>
        </authorList>
    </citation>
    <scope>NUCLEOTIDE SEQUENCE</scope>
    <source>
        <strain evidence="2">CBS 133067</strain>
    </source>
</reference>
<evidence type="ECO:0000313" key="3">
    <source>
        <dbReference type="Proteomes" id="UP000799772"/>
    </source>
</evidence>
<dbReference type="InterPro" id="IPR014752">
    <property type="entry name" value="Arrestin-like_C"/>
</dbReference>
<dbReference type="Gene3D" id="2.60.40.640">
    <property type="match status" value="1"/>
</dbReference>
<dbReference type="Proteomes" id="UP000799772">
    <property type="component" value="Unassembled WGS sequence"/>
</dbReference>
<name>A0A9P4IF29_9PEZI</name>
<comment type="caution">
    <text evidence="2">The sequence shown here is derived from an EMBL/GenBank/DDBJ whole genome shotgun (WGS) entry which is preliminary data.</text>
</comment>
<organism evidence="2 3">
    <name type="scientific">Rhizodiscina lignyota</name>
    <dbReference type="NCBI Taxonomy" id="1504668"/>
    <lineage>
        <taxon>Eukaryota</taxon>
        <taxon>Fungi</taxon>
        <taxon>Dikarya</taxon>
        <taxon>Ascomycota</taxon>
        <taxon>Pezizomycotina</taxon>
        <taxon>Dothideomycetes</taxon>
        <taxon>Pleosporomycetidae</taxon>
        <taxon>Aulographales</taxon>
        <taxon>Rhizodiscinaceae</taxon>
        <taxon>Rhizodiscina</taxon>
    </lineage>
</organism>
<feature type="region of interest" description="Disordered" evidence="1">
    <location>
        <begin position="406"/>
        <end position="448"/>
    </location>
</feature>
<dbReference type="EMBL" id="ML978126">
    <property type="protein sequence ID" value="KAF2098482.1"/>
    <property type="molecule type" value="Genomic_DNA"/>
</dbReference>
<sequence length="448" mass="50253">MCAFRIILPDDRPVYSAGDAVEGAIVRVPDCWPPHHHGQEMVTSVTILFLGTLTIPGELGGETIRRHTLFDQRLDLMAKESDVIDGTRTWPFRFTFPALSSAIPLINGVSSAMEGFGSGNAPHLLPPTIMGDFVSRNRYRCDFGIEYKLVAKLRRRGREKSGTLITHQSIIHSTSMLARSQTITILPPKRMIEPIYASIANKVKPTIYWFSERYRAWPAPRFWIARDPITCADKPLGIKLKLVDIDGDSWPTGAANIQLLQVKLVVVQTTTIKYGAVHKKDQEYNNTFKWPFKRSNMQATFSTEKPVDLSALMGMTFVLPGINPTINTPALKVSHTLTLKARVRSGNRVYKYELLHQGLKMSVPPVPEYRRPKPSPALLASTATLRGPVEEMSRVANCVHSRQDSVGLSLARRGRRRKHPGRVAQNGGASNEEQIHEDGIRRRDWAYT</sequence>
<feature type="compositionally biased region" description="Basic residues" evidence="1">
    <location>
        <begin position="412"/>
        <end position="421"/>
    </location>
</feature>
<keyword evidence="3" id="KW-1185">Reference proteome</keyword>